<evidence type="ECO:0000313" key="2">
    <source>
        <dbReference type="EMBL" id="GGJ96205.1"/>
    </source>
</evidence>
<dbReference type="RefSeq" id="WP_054671414.1">
    <property type="nucleotide sequence ID" value="NZ_BMOF01000010.1"/>
</dbReference>
<comment type="caution">
    <text evidence="2">The sequence shown here is derived from an EMBL/GenBank/DDBJ whole genome shotgun (WGS) entry which is preliminary data.</text>
</comment>
<gene>
    <name evidence="2" type="ORF">GCM10007043_07580</name>
</gene>
<dbReference type="InterPro" id="IPR014957">
    <property type="entry name" value="IDEAL_dom"/>
</dbReference>
<dbReference type="EMBL" id="BMOF01000010">
    <property type="protein sequence ID" value="GGJ96205.1"/>
    <property type="molecule type" value="Genomic_DNA"/>
</dbReference>
<organism evidence="2 3">
    <name type="scientific">Calditerricola satsumensis</name>
    <dbReference type="NCBI Taxonomy" id="373054"/>
    <lineage>
        <taxon>Bacteria</taxon>
        <taxon>Bacillati</taxon>
        <taxon>Bacillota</taxon>
        <taxon>Bacilli</taxon>
        <taxon>Bacillales</taxon>
        <taxon>Bacillaceae</taxon>
        <taxon>Calditerricola</taxon>
    </lineage>
</organism>
<proteinExistence type="predicted"/>
<accession>A0A8J3BBT7</accession>
<evidence type="ECO:0000313" key="3">
    <source>
        <dbReference type="Proteomes" id="UP000637720"/>
    </source>
</evidence>
<dbReference type="Pfam" id="PF08858">
    <property type="entry name" value="IDEAL"/>
    <property type="match status" value="1"/>
</dbReference>
<dbReference type="AlphaFoldDB" id="A0A8J3BBT7"/>
<feature type="domain" description="IDEAL" evidence="1">
    <location>
        <begin position="20"/>
        <end position="56"/>
    </location>
</feature>
<dbReference type="Proteomes" id="UP000637720">
    <property type="component" value="Unassembled WGS sequence"/>
</dbReference>
<dbReference type="InterPro" id="IPR027393">
    <property type="entry name" value="Virus_scaffolding_prot_C"/>
</dbReference>
<reference evidence="2" key="2">
    <citation type="submission" date="2020-09" db="EMBL/GenBank/DDBJ databases">
        <authorList>
            <person name="Sun Q."/>
            <person name="Ohkuma M."/>
        </authorList>
    </citation>
    <scope>NUCLEOTIDE SEQUENCE</scope>
    <source>
        <strain evidence="2">JCM 14719</strain>
    </source>
</reference>
<evidence type="ECO:0000259" key="1">
    <source>
        <dbReference type="SMART" id="SM00914"/>
    </source>
</evidence>
<name>A0A8J3BBT7_9BACI</name>
<reference evidence="2" key="1">
    <citation type="journal article" date="2014" name="Int. J. Syst. Evol. Microbiol.">
        <title>Complete genome sequence of Corynebacterium casei LMG S-19264T (=DSM 44701T), isolated from a smear-ripened cheese.</title>
        <authorList>
            <consortium name="US DOE Joint Genome Institute (JGI-PGF)"/>
            <person name="Walter F."/>
            <person name="Albersmeier A."/>
            <person name="Kalinowski J."/>
            <person name="Ruckert C."/>
        </authorList>
    </citation>
    <scope>NUCLEOTIDE SEQUENCE</scope>
    <source>
        <strain evidence="2">JCM 14719</strain>
    </source>
</reference>
<sequence length="65" mass="7854">MEKQNLIQENVVLGLLAELVWDEALRTFRKKRLYEEIDRALAENNQERFFTLTEELRSLLDDERT</sequence>
<keyword evidence="3" id="KW-1185">Reference proteome</keyword>
<protein>
    <recommendedName>
        <fullName evidence="1">IDEAL domain-containing protein</fullName>
    </recommendedName>
</protein>
<dbReference type="SMART" id="SM00914">
    <property type="entry name" value="IDEAL"/>
    <property type="match status" value="1"/>
</dbReference>
<dbReference type="Gene3D" id="4.10.810.10">
    <property type="entry name" value="Virus Scaffolding Protein, Chain A"/>
    <property type="match status" value="1"/>
</dbReference>